<accession>A0ABU1VJM8</accession>
<dbReference type="Gene3D" id="2.60.40.10">
    <property type="entry name" value="Immunoglobulins"/>
    <property type="match status" value="3"/>
</dbReference>
<sequence>MLLFTALSTVALPVAAAGTCNGNPNARVAPANGQTVAETTNGVPTVVQLSGLPSTPNNGDLLFAWQYLGSVPAGLSASLSGANTMTPTFAAPNVAPAGASLQFRLTVTCGTRTDTTTTTVNVTDVVVVSNTAPAAVGTASPASAHEGDTVTLDGTASYDLDAGTTLSYQWAQIGGSPTASLTNVTTNGSKVAFVAPNTLATTSLTFRLTVSDGSLQGSTDKIVNILWTNDPPVASLVCPNGVFVVDEGGPVTLDGSGSSDSDGTIASYLWEQVSGVPNLDLTGQAASTLAFNAPHLGYGQLGSLSLRLIVTDNNGASSSTECGVFIKDVTAPGISTPGDFTAEADSALGATVGYSAYAQDAVDDSAPYLLTCAPPSGSVFALAAAPANAKTTAVACAATDSAGNTANASFNITVHDTTGPVITVPLAFGVEATGASGATAPFVATTADAVDGPGTATCVPAGGSVFPLGDTTVNCNAADARGNAATPKSFVLTVHDTTGPMIDAQDDVTAEATGASGAMVAYASPATHDLVDGDGTATCTPASGATFPLGATEVTCSAIDAAGNAAIDTHFNVTVLDRTPPNIDAQGDVTEEATSAAGAVVTYTSPATHDLVDGVGAASCLPASGTTFALGTTQVTCSASDNAGNAADNTHFNVTVLDRTPPTIDAMSDIGPVEAAGPLGTQVFYTSPATHDAVDGDGTAECSPASASIFAIAATTVTCSAHDAAGNEAVAQQFAVTVADSIAPVVTPPANVTAEATGPLTAVTHGTATATDAVGVVSLTNDAPATFPLGTTTITWTAADAAGNSASATSTVTVVDTTAPAVTVPASLVREATSAAGASVTFSATAIDLVYGNVAVTCAPASGSTFALGVTTVACAATDGSGNTGHAAFTVTVQDTTAPVVYYQGDVTATAGSNSTATVNYTQPTAWDIVDGTVPVNCTPASGATFPVGTNTVYCTATDQHNNTASGSFKVTVSYGWTGFFRPVDMAPIVNSSKAGSAIPIKFSLGGNQGMGIMAAGYPKSAPMSCGGAVEDPMLETVTAGASSLQYDSGAGQYIYVWKSEKSWAGTCRQIQVKLADGTLHTANFSFK</sequence>
<dbReference type="Pfam" id="PF02494">
    <property type="entry name" value="HYR"/>
    <property type="match status" value="6"/>
</dbReference>
<dbReference type="Pfam" id="PF22352">
    <property type="entry name" value="K319L-like_PKD"/>
    <property type="match status" value="2"/>
</dbReference>
<dbReference type="EMBL" id="JAVDVW010000001">
    <property type="protein sequence ID" value="MDR7097683.1"/>
    <property type="molecule type" value="Genomic_DNA"/>
</dbReference>
<gene>
    <name evidence="4" type="ORF">J2X04_000030</name>
</gene>
<dbReference type="PANTHER" id="PTHR24273">
    <property type="entry name" value="FI04643P-RELATED"/>
    <property type="match status" value="1"/>
</dbReference>
<dbReference type="Proteomes" id="UP001267878">
    <property type="component" value="Unassembled WGS sequence"/>
</dbReference>
<keyword evidence="5" id="KW-1185">Reference proteome</keyword>
<evidence type="ECO:0000313" key="4">
    <source>
        <dbReference type="EMBL" id="MDR7097683.1"/>
    </source>
</evidence>
<dbReference type="NCBIfam" id="NF038114">
    <property type="entry name" value="rightmost"/>
    <property type="match status" value="1"/>
</dbReference>
<feature type="chain" id="PRO_5047533183" description="HYR domain-containing protein" evidence="2">
    <location>
        <begin position="17"/>
        <end position="1088"/>
    </location>
</feature>
<dbReference type="RefSeq" id="WP_310050716.1">
    <property type="nucleotide sequence ID" value="NZ_JAVDVW010000001.1"/>
</dbReference>
<comment type="caution">
    <text evidence="4">The sequence shown here is derived from an EMBL/GenBank/DDBJ whole genome shotgun (WGS) entry which is preliminary data.</text>
</comment>
<dbReference type="InterPro" id="IPR003410">
    <property type="entry name" value="HYR_dom"/>
</dbReference>
<organism evidence="4 5">
    <name type="scientific">Agrilutibacter niabensis</name>
    <dbReference type="NCBI Taxonomy" id="380628"/>
    <lineage>
        <taxon>Bacteria</taxon>
        <taxon>Pseudomonadati</taxon>
        <taxon>Pseudomonadota</taxon>
        <taxon>Gammaproteobacteria</taxon>
        <taxon>Lysobacterales</taxon>
        <taxon>Lysobacteraceae</taxon>
        <taxon>Agrilutibacter</taxon>
    </lineage>
</organism>
<dbReference type="SMART" id="SM00089">
    <property type="entry name" value="PKD"/>
    <property type="match status" value="2"/>
</dbReference>
<keyword evidence="1" id="KW-0677">Repeat</keyword>
<reference evidence="4 5" key="1">
    <citation type="submission" date="2023-07" db="EMBL/GenBank/DDBJ databases">
        <title>Sorghum-associated microbial communities from plants grown in Nebraska, USA.</title>
        <authorList>
            <person name="Schachtman D."/>
        </authorList>
    </citation>
    <scope>NUCLEOTIDE SEQUENCE [LARGE SCALE GENOMIC DNA]</scope>
    <source>
        <strain evidence="4 5">BE187</strain>
    </source>
</reference>
<proteinExistence type="predicted"/>
<dbReference type="PANTHER" id="PTHR24273:SF32">
    <property type="entry name" value="HYALIN"/>
    <property type="match status" value="1"/>
</dbReference>
<feature type="domain" description="HYR" evidence="3">
    <location>
        <begin position="894"/>
        <end position="975"/>
    </location>
</feature>
<dbReference type="InterPro" id="IPR013783">
    <property type="entry name" value="Ig-like_fold"/>
</dbReference>
<evidence type="ECO:0000313" key="5">
    <source>
        <dbReference type="Proteomes" id="UP001267878"/>
    </source>
</evidence>
<feature type="domain" description="HYR" evidence="3">
    <location>
        <begin position="739"/>
        <end position="816"/>
    </location>
</feature>
<dbReference type="PROSITE" id="PS50825">
    <property type="entry name" value="HYR"/>
    <property type="match status" value="3"/>
</dbReference>
<evidence type="ECO:0000259" key="3">
    <source>
        <dbReference type="PROSITE" id="PS50825"/>
    </source>
</evidence>
<evidence type="ECO:0000256" key="2">
    <source>
        <dbReference type="SAM" id="SignalP"/>
    </source>
</evidence>
<dbReference type="InterPro" id="IPR022409">
    <property type="entry name" value="PKD/Chitinase_dom"/>
</dbReference>
<feature type="signal peptide" evidence="2">
    <location>
        <begin position="1"/>
        <end position="16"/>
    </location>
</feature>
<feature type="domain" description="HYR" evidence="3">
    <location>
        <begin position="576"/>
        <end position="658"/>
    </location>
</feature>
<name>A0ABU1VJM8_9GAMM</name>
<protein>
    <recommendedName>
        <fullName evidence="3">HYR domain-containing protein</fullName>
    </recommendedName>
</protein>
<keyword evidence="2" id="KW-0732">Signal</keyword>
<evidence type="ECO:0000256" key="1">
    <source>
        <dbReference type="ARBA" id="ARBA00022737"/>
    </source>
</evidence>